<dbReference type="EMBL" id="CALSDN010000009">
    <property type="protein sequence ID" value="CAH6722360.1"/>
    <property type="molecule type" value="Genomic_DNA"/>
</dbReference>
<organism evidence="1 2">
    <name type="scientific">[Candida] jaroonii</name>
    <dbReference type="NCBI Taxonomy" id="467808"/>
    <lineage>
        <taxon>Eukaryota</taxon>
        <taxon>Fungi</taxon>
        <taxon>Dikarya</taxon>
        <taxon>Ascomycota</taxon>
        <taxon>Saccharomycotina</taxon>
        <taxon>Pichiomycetes</taxon>
        <taxon>Debaryomycetaceae</taxon>
        <taxon>Yamadazyma</taxon>
    </lineage>
</organism>
<keyword evidence="2" id="KW-1185">Reference proteome</keyword>
<evidence type="ECO:0000313" key="1">
    <source>
        <dbReference type="EMBL" id="CAH6722360.1"/>
    </source>
</evidence>
<reference evidence="1" key="1">
    <citation type="submission" date="2022-06" db="EMBL/GenBank/DDBJ databases">
        <authorList>
            <person name="Legras J.-L."/>
            <person name="Devillers H."/>
            <person name="Grondin C."/>
        </authorList>
    </citation>
    <scope>NUCLEOTIDE SEQUENCE</scope>
    <source>
        <strain evidence="1">CLIB 1444</strain>
    </source>
</reference>
<dbReference type="Proteomes" id="UP001152531">
    <property type="component" value="Unassembled WGS sequence"/>
</dbReference>
<comment type="caution">
    <text evidence="1">The sequence shown here is derived from an EMBL/GenBank/DDBJ whole genome shotgun (WGS) entry which is preliminary data.</text>
</comment>
<accession>A0ACA9YBD2</accession>
<name>A0ACA9YBD2_9ASCO</name>
<evidence type="ECO:0000313" key="2">
    <source>
        <dbReference type="Proteomes" id="UP001152531"/>
    </source>
</evidence>
<protein>
    <submittedName>
        <fullName evidence="1">dTTP/UTP pyrophosphatase</fullName>
    </submittedName>
</protein>
<gene>
    <name evidence="1" type="ORF">CLIB1444_09S01838</name>
</gene>
<sequence length="200" mass="22577">MIDLSRYQVVLGSTSERRLQILSDVLKINCEVIKPDFEENLSKCLPPRDYVYGTSKGKIDAIIRDNTFEKPTIVICCDTIIDWNGNILEKPITKSKQLEMFENYKTNPHLHVLSSIQVARVDKEVEIVSEVVETKLTFDSGLSQDVVQSYIESEEGLNVAGGFKYQESGNILFNSLQGDYFNVVGLPAKVTFKLIHDLVV</sequence>
<proteinExistence type="predicted"/>